<dbReference type="OrthoDB" id="9807829at2"/>
<dbReference type="GO" id="GO:0000455">
    <property type="term" value="P:enzyme-directed rRNA pseudouridine synthesis"/>
    <property type="evidence" value="ECO:0007669"/>
    <property type="project" value="TreeGrafter"/>
</dbReference>
<dbReference type="Gene3D" id="3.30.2350.10">
    <property type="entry name" value="Pseudouridine synthase"/>
    <property type="match status" value="1"/>
</dbReference>
<evidence type="ECO:0000256" key="2">
    <source>
        <dbReference type="ARBA" id="ARBA00010876"/>
    </source>
</evidence>
<dbReference type="InterPro" id="IPR020103">
    <property type="entry name" value="PsdUridine_synth_cat_dom_sf"/>
</dbReference>
<dbReference type="RefSeq" id="WP_054659383.1">
    <property type="nucleotide sequence ID" value="NZ_AZCX01000002.1"/>
</dbReference>
<evidence type="ECO:0000256" key="4">
    <source>
        <dbReference type="RuleBase" id="RU362028"/>
    </source>
</evidence>
<protein>
    <recommendedName>
        <fullName evidence="4">Pseudouridine synthase</fullName>
        <ecNumber evidence="4">5.4.99.-</ecNumber>
    </recommendedName>
</protein>
<dbReference type="InterPro" id="IPR006225">
    <property type="entry name" value="PsdUridine_synth_RluC/D"/>
</dbReference>
<dbReference type="EC" id="5.4.99.-" evidence="4"/>
<evidence type="ECO:0000259" key="5">
    <source>
        <dbReference type="Pfam" id="PF00849"/>
    </source>
</evidence>
<dbReference type="PATRIC" id="fig|1302272.5.peg.1231"/>
<comment type="similarity">
    <text evidence="2 4">Belongs to the pseudouridine synthase RluA family.</text>
</comment>
<accession>A0A0R1HR40</accession>
<dbReference type="GO" id="GO:0140098">
    <property type="term" value="F:catalytic activity, acting on RNA"/>
    <property type="evidence" value="ECO:0007669"/>
    <property type="project" value="UniProtKB-ARBA"/>
</dbReference>
<proteinExistence type="inferred from homology"/>
<organism evidence="6 7">
    <name type="scientific">Secundilactobacillus kimchicus JCM 15530</name>
    <dbReference type="NCBI Taxonomy" id="1302272"/>
    <lineage>
        <taxon>Bacteria</taxon>
        <taxon>Bacillati</taxon>
        <taxon>Bacillota</taxon>
        <taxon>Bacilli</taxon>
        <taxon>Lactobacillales</taxon>
        <taxon>Lactobacillaceae</taxon>
        <taxon>Secundilactobacillus</taxon>
    </lineage>
</organism>
<dbReference type="AlphaFoldDB" id="A0A0R1HR40"/>
<dbReference type="EMBL" id="AZCX01000002">
    <property type="protein sequence ID" value="KRK48902.1"/>
    <property type="molecule type" value="Genomic_DNA"/>
</dbReference>
<feature type="active site" evidence="3">
    <location>
        <position position="133"/>
    </location>
</feature>
<dbReference type="InterPro" id="IPR006224">
    <property type="entry name" value="PsdUridine_synth_RluA-like_CS"/>
</dbReference>
<evidence type="ECO:0000256" key="3">
    <source>
        <dbReference type="PIRSR" id="PIRSR606225-1"/>
    </source>
</evidence>
<dbReference type="NCBIfam" id="TIGR00005">
    <property type="entry name" value="rluA_subfam"/>
    <property type="match status" value="1"/>
</dbReference>
<dbReference type="PANTHER" id="PTHR21600:SF35">
    <property type="entry name" value="PSEUDOURIDINE SYNTHASE"/>
    <property type="match status" value="1"/>
</dbReference>
<dbReference type="InterPro" id="IPR050188">
    <property type="entry name" value="RluA_PseudoU_synthase"/>
</dbReference>
<dbReference type="SUPFAM" id="SSF55120">
    <property type="entry name" value="Pseudouridine synthase"/>
    <property type="match status" value="1"/>
</dbReference>
<dbReference type="InterPro" id="IPR006145">
    <property type="entry name" value="PsdUridine_synth_RsuA/RluA"/>
</dbReference>
<reference evidence="6 7" key="1">
    <citation type="journal article" date="2015" name="Genome Announc.">
        <title>Expanding the biotechnology potential of lactobacilli through comparative genomics of 213 strains and associated genera.</title>
        <authorList>
            <person name="Sun Z."/>
            <person name="Harris H.M."/>
            <person name="McCann A."/>
            <person name="Guo C."/>
            <person name="Argimon S."/>
            <person name="Zhang W."/>
            <person name="Yang X."/>
            <person name="Jeffery I.B."/>
            <person name="Cooney J.C."/>
            <person name="Kagawa T.F."/>
            <person name="Liu W."/>
            <person name="Song Y."/>
            <person name="Salvetti E."/>
            <person name="Wrobel A."/>
            <person name="Rasinkangas P."/>
            <person name="Parkhill J."/>
            <person name="Rea M.C."/>
            <person name="O'Sullivan O."/>
            <person name="Ritari J."/>
            <person name="Douillard F.P."/>
            <person name="Paul Ross R."/>
            <person name="Yang R."/>
            <person name="Briner A.E."/>
            <person name="Felis G.E."/>
            <person name="de Vos W.M."/>
            <person name="Barrangou R."/>
            <person name="Klaenhammer T.R."/>
            <person name="Caufield P.W."/>
            <person name="Cui Y."/>
            <person name="Zhang H."/>
            <person name="O'Toole P.W."/>
        </authorList>
    </citation>
    <scope>NUCLEOTIDE SEQUENCE [LARGE SCALE GENOMIC DNA]</scope>
    <source>
        <strain evidence="6 7">JCM 15530</strain>
    </source>
</reference>
<sequence>MQFNWTVTDEAISIKKFLAQRDISHRLFAQLKATTGALTVNGHSADPQIALGVGDEVTVILPPEPSDPNVPISHEPLELIDETANDLVVAKPAGLTVVPGPSNRTDTLVNRVKGRLADENATFMVPHILTRLDRDTSGLVLVAKHRLANSWYSQQATAGTLQKRYLAVVSGILADDHGLIDRPLRRANDGFNQIVSPDGKPAQTEYWVRQRGTAVTLVEVQLHTGRTHQIRAHFAAIGHPLLGDALYGGPLDQIDRQALHAYDLRFRDPLTDSERTYELPLPDDLQHLI</sequence>
<dbReference type="GO" id="GO:0003723">
    <property type="term" value="F:RNA binding"/>
    <property type="evidence" value="ECO:0007669"/>
    <property type="project" value="InterPro"/>
</dbReference>
<comment type="caution">
    <text evidence="6">The sequence shown here is derived from an EMBL/GenBank/DDBJ whole genome shotgun (WGS) entry which is preliminary data.</text>
</comment>
<keyword evidence="7" id="KW-1185">Reference proteome</keyword>
<gene>
    <name evidence="6" type="ORF">FC96_GL001223</name>
</gene>
<dbReference type="STRING" id="1302272.FC96_GL001223"/>
<dbReference type="Pfam" id="PF00849">
    <property type="entry name" value="PseudoU_synth_2"/>
    <property type="match status" value="1"/>
</dbReference>
<name>A0A0R1HR40_9LACO</name>
<dbReference type="PANTHER" id="PTHR21600">
    <property type="entry name" value="MITOCHONDRIAL RNA PSEUDOURIDINE SYNTHASE"/>
    <property type="match status" value="1"/>
</dbReference>
<dbReference type="GO" id="GO:0009982">
    <property type="term" value="F:pseudouridine synthase activity"/>
    <property type="evidence" value="ECO:0007669"/>
    <property type="project" value="InterPro"/>
</dbReference>
<evidence type="ECO:0000256" key="1">
    <source>
        <dbReference type="ARBA" id="ARBA00000073"/>
    </source>
</evidence>
<dbReference type="Proteomes" id="UP000050911">
    <property type="component" value="Unassembled WGS sequence"/>
</dbReference>
<dbReference type="CDD" id="cd02869">
    <property type="entry name" value="PseudoU_synth_RluA_like"/>
    <property type="match status" value="1"/>
</dbReference>
<evidence type="ECO:0000313" key="6">
    <source>
        <dbReference type="EMBL" id="KRK48902.1"/>
    </source>
</evidence>
<feature type="domain" description="Pseudouridine synthase RsuA/RluA-like" evidence="5">
    <location>
        <begin position="87"/>
        <end position="236"/>
    </location>
</feature>
<dbReference type="PROSITE" id="PS01129">
    <property type="entry name" value="PSI_RLU"/>
    <property type="match status" value="1"/>
</dbReference>
<keyword evidence="4" id="KW-0413">Isomerase</keyword>
<comment type="function">
    <text evidence="4">Responsible for synthesis of pseudouridine from uracil.</text>
</comment>
<evidence type="ECO:0000313" key="7">
    <source>
        <dbReference type="Proteomes" id="UP000050911"/>
    </source>
</evidence>
<comment type="catalytic activity">
    <reaction evidence="1 4">
        <text>a uridine in RNA = a pseudouridine in RNA</text>
        <dbReference type="Rhea" id="RHEA:48348"/>
        <dbReference type="Rhea" id="RHEA-COMP:12068"/>
        <dbReference type="Rhea" id="RHEA-COMP:12069"/>
        <dbReference type="ChEBI" id="CHEBI:65314"/>
        <dbReference type="ChEBI" id="CHEBI:65315"/>
    </reaction>
</comment>